<keyword evidence="1" id="KW-0812">Transmembrane</keyword>
<sequence length="602" mass="64406">MSTRRAAHGRSRRRRQGAPRWLKLGFGALGLLLLVVIVSGVFCALDARTAYAELRDAQQRVSALREQALTGDRERVEQLATELREHTGAARESLTGPHWTIMGWVPWVGPNVRAVQTVSFATDDLATGALEDLVDAVSVVDPSNLAIQDGRINIEPIAEVAPQVVSANDTVQEAVDALAEIDTDELLLPVSLAVGEVRGQVNEIGALTGTASRAVQLIPPMMGIDGPRDYLVLVQNNAEPRATGGIPGAIIHLRTDDGALEIVEQQQAGLFGPYSEPVLELDTGELSLYGEHLGRYMQNVTFTPHFPRTAQLTTEMWQRDMGEEIDGVASIDPVALGALLRPTGSVELPSGQSLTPRNTPQLLMNQIYLDIESPQAQDQFFEAAAAAIFEQVIGGAGNAAGVVPVLDEVSSQGRLMLWSAHEQEQSLISGTNLAGELRGHVGDRPVVGIFVHDLTAAKIGYYEHVSADIRQVECRPDGSRELEVAVTISNEVPADFENLPPYLVGDGRLVDVGDIRTRLFAYAPTGGRITDFQSSDGSTGVSPSMHDDLYAAAARVVLSPGQSQTFTFTMDVPADLSGEPLPRITPGPAVGQFSTQTSPCGG</sequence>
<proteinExistence type="predicted"/>
<name>A0ABW2Q6R8_9MICO</name>
<comment type="caution">
    <text evidence="2">The sequence shown here is derived from an EMBL/GenBank/DDBJ whole genome shotgun (WGS) entry which is preliminary data.</text>
</comment>
<dbReference type="RefSeq" id="WP_382392203.1">
    <property type="nucleotide sequence ID" value="NZ_JBHTCQ010000001.1"/>
</dbReference>
<evidence type="ECO:0000313" key="3">
    <source>
        <dbReference type="Proteomes" id="UP001596455"/>
    </source>
</evidence>
<feature type="transmembrane region" description="Helical" evidence="1">
    <location>
        <begin position="21"/>
        <end position="42"/>
    </location>
</feature>
<reference evidence="3" key="1">
    <citation type="journal article" date="2019" name="Int. J. Syst. Evol. Microbiol.">
        <title>The Global Catalogue of Microorganisms (GCM) 10K type strain sequencing project: providing services to taxonomists for standard genome sequencing and annotation.</title>
        <authorList>
            <consortium name="The Broad Institute Genomics Platform"/>
            <consortium name="The Broad Institute Genome Sequencing Center for Infectious Disease"/>
            <person name="Wu L."/>
            <person name="Ma J."/>
        </authorList>
    </citation>
    <scope>NUCLEOTIDE SEQUENCE [LARGE SCALE GENOMIC DNA]</scope>
    <source>
        <strain evidence="3">JCM 1490</strain>
    </source>
</reference>
<dbReference type="Proteomes" id="UP001596455">
    <property type="component" value="Unassembled WGS sequence"/>
</dbReference>
<gene>
    <name evidence="2" type="ORF">ACFQQL_05860</name>
</gene>
<keyword evidence="3" id="KW-1185">Reference proteome</keyword>
<protein>
    <submittedName>
        <fullName evidence="2">DUF4012 domain-containing protein</fullName>
    </submittedName>
</protein>
<evidence type="ECO:0000256" key="1">
    <source>
        <dbReference type="SAM" id="Phobius"/>
    </source>
</evidence>
<dbReference type="Pfam" id="PF13196">
    <property type="entry name" value="DUF4012"/>
    <property type="match status" value="1"/>
</dbReference>
<organism evidence="2 3">
    <name type="scientific">Georgenia alba</name>
    <dbReference type="NCBI Taxonomy" id="2233858"/>
    <lineage>
        <taxon>Bacteria</taxon>
        <taxon>Bacillati</taxon>
        <taxon>Actinomycetota</taxon>
        <taxon>Actinomycetes</taxon>
        <taxon>Micrococcales</taxon>
        <taxon>Bogoriellaceae</taxon>
        <taxon>Georgenia</taxon>
    </lineage>
</organism>
<keyword evidence="1" id="KW-0472">Membrane</keyword>
<keyword evidence="1" id="KW-1133">Transmembrane helix</keyword>
<dbReference type="InterPro" id="IPR025101">
    <property type="entry name" value="DUF4012"/>
</dbReference>
<dbReference type="EMBL" id="JBHTCQ010000001">
    <property type="protein sequence ID" value="MFC7404627.1"/>
    <property type="molecule type" value="Genomic_DNA"/>
</dbReference>
<evidence type="ECO:0000313" key="2">
    <source>
        <dbReference type="EMBL" id="MFC7404627.1"/>
    </source>
</evidence>
<accession>A0ABW2Q6R8</accession>